<comment type="caution">
    <text evidence="1">The sequence shown here is derived from an EMBL/GenBank/DDBJ whole genome shotgun (WGS) entry which is preliminary data.</text>
</comment>
<accession>A0ABR0GGV7</accession>
<protein>
    <submittedName>
        <fullName evidence="1">Uncharacterized protein</fullName>
    </submittedName>
</protein>
<dbReference type="Proteomes" id="UP001323405">
    <property type="component" value="Unassembled WGS sequence"/>
</dbReference>
<dbReference type="EMBL" id="JAFFHA010000006">
    <property type="protein sequence ID" value="KAK4654989.1"/>
    <property type="molecule type" value="Genomic_DNA"/>
</dbReference>
<proteinExistence type="predicted"/>
<keyword evidence="2" id="KW-1185">Reference proteome</keyword>
<organism evidence="1 2">
    <name type="scientific">Podospora pseudocomata</name>
    <dbReference type="NCBI Taxonomy" id="2093779"/>
    <lineage>
        <taxon>Eukaryota</taxon>
        <taxon>Fungi</taxon>
        <taxon>Dikarya</taxon>
        <taxon>Ascomycota</taxon>
        <taxon>Pezizomycotina</taxon>
        <taxon>Sordariomycetes</taxon>
        <taxon>Sordariomycetidae</taxon>
        <taxon>Sordariales</taxon>
        <taxon>Podosporaceae</taxon>
        <taxon>Podospora</taxon>
    </lineage>
</organism>
<gene>
    <name evidence="1" type="ORF">QC762_405850</name>
</gene>
<dbReference type="GeneID" id="87909944"/>
<sequence>MMKIGVPNNQLMARRFLRWEQGTFRDFVSDFFKESLKLSYERIRLPKMHNAWSINKIGGINISFTDNLTDHLLLTDDDSTLLIFHHASFLECHLQPFSAPLYPADLVHETLSTIALLFPQSEFTLTTRRGRFSRNSSWLRKLRLAHEQSGQHPTGIDPRLSICGTLQANDRQIERFHFWRDSW</sequence>
<name>A0ABR0GGV7_9PEZI</name>
<evidence type="ECO:0000313" key="2">
    <source>
        <dbReference type="Proteomes" id="UP001323405"/>
    </source>
</evidence>
<reference evidence="1 2" key="1">
    <citation type="journal article" date="2023" name="bioRxiv">
        <title>High-quality genome assemblies of four members of thePodospora anserinaspecies complex.</title>
        <authorList>
            <person name="Ament-Velasquez S.L."/>
            <person name="Vogan A.A."/>
            <person name="Wallerman O."/>
            <person name="Hartmann F."/>
            <person name="Gautier V."/>
            <person name="Silar P."/>
            <person name="Giraud T."/>
            <person name="Johannesson H."/>
        </authorList>
    </citation>
    <scope>NUCLEOTIDE SEQUENCE [LARGE SCALE GENOMIC DNA]</scope>
    <source>
        <strain evidence="1 2">CBS 415.72m</strain>
    </source>
</reference>
<evidence type="ECO:0000313" key="1">
    <source>
        <dbReference type="EMBL" id="KAK4654989.1"/>
    </source>
</evidence>
<dbReference type="RefSeq" id="XP_062743964.1">
    <property type="nucleotide sequence ID" value="XM_062890037.1"/>
</dbReference>